<protein>
    <submittedName>
        <fullName evidence="1">Uncharacterized protein</fullName>
    </submittedName>
</protein>
<gene>
    <name evidence="1" type="ordered locus">Y11_04281</name>
</gene>
<organism evidence="1">
    <name type="scientific">Yersinia enterocolitica subsp. palearctica serotype O:3 (strain DSM 13030 / CIP 106945 / Y11)</name>
    <dbReference type="NCBI Taxonomy" id="930944"/>
    <lineage>
        <taxon>Bacteria</taxon>
        <taxon>Pseudomonadati</taxon>
        <taxon>Pseudomonadota</taxon>
        <taxon>Gammaproteobacteria</taxon>
        <taxon>Enterobacterales</taxon>
        <taxon>Yersiniaceae</taxon>
        <taxon>Yersinia</taxon>
    </lineage>
</organism>
<dbReference type="KEGG" id="yey:Y11_04281"/>
<reference evidence="1" key="1">
    <citation type="journal article" date="2011" name="J. Bacteriol.">
        <title>Complete genome sequence of Yersinia enterocolitica subsp. palearctica serogroup O:3.</title>
        <authorList>
            <person name="Batzilla J."/>
            <person name="Hoper D."/>
            <person name="Antonenka U."/>
            <person name="Heesemann J."/>
            <person name="Rakin A."/>
        </authorList>
    </citation>
    <scope>NUCLEOTIDE SEQUENCE [LARGE SCALE GENOMIC DNA]</scope>
    <source>
        <strain evidence="1">Y11</strain>
    </source>
</reference>
<sequence>MIQEIDDADVLIISPDSKILKPAFMRVFSYNQAHRGLIRKL</sequence>
<dbReference type="Proteomes" id="UP000008084">
    <property type="component" value="Chromosome"/>
</dbReference>
<dbReference type="HOGENOM" id="CLU_3279009_0_0_6"/>
<dbReference type="PATRIC" id="fig|930944.6.peg.427"/>
<accession>A0A0H3NWC3</accession>
<dbReference type="EMBL" id="FR729477">
    <property type="protein sequence ID" value="CBY27753.1"/>
    <property type="molecule type" value="Genomic_DNA"/>
</dbReference>
<proteinExistence type="predicted"/>
<name>A0A0H3NWC3_YERE1</name>
<dbReference type="AlphaFoldDB" id="A0A0H3NWC3"/>
<evidence type="ECO:0000313" key="1">
    <source>
        <dbReference type="EMBL" id="CBY27753.1"/>
    </source>
</evidence>